<feature type="non-terminal residue" evidence="7">
    <location>
        <position position="1"/>
    </location>
</feature>
<evidence type="ECO:0000256" key="4">
    <source>
        <dbReference type="ARBA" id="ARBA00023136"/>
    </source>
</evidence>
<gene>
    <name evidence="7" type="ORF">AMECASPLE_001083</name>
</gene>
<evidence type="ECO:0000313" key="8">
    <source>
        <dbReference type="Proteomes" id="UP001469553"/>
    </source>
</evidence>
<protein>
    <recommendedName>
        <fullName evidence="6">Major facilitator superfamily (MFS) profile domain-containing protein</fullName>
    </recommendedName>
</protein>
<proteinExistence type="predicted"/>
<dbReference type="InterPro" id="IPR036259">
    <property type="entry name" value="MFS_trans_sf"/>
</dbReference>
<comment type="subcellular location">
    <subcellularLocation>
        <location evidence="1">Membrane</location>
        <topology evidence="1">Multi-pass membrane protein</topology>
    </subcellularLocation>
</comment>
<feature type="domain" description="Major facilitator superfamily (MFS) profile" evidence="6">
    <location>
        <begin position="1"/>
        <end position="97"/>
    </location>
</feature>
<evidence type="ECO:0000313" key="7">
    <source>
        <dbReference type="EMBL" id="MEQ2301918.1"/>
    </source>
</evidence>
<feature type="transmembrane region" description="Helical" evidence="5">
    <location>
        <begin position="73"/>
        <end position="93"/>
    </location>
</feature>
<dbReference type="Proteomes" id="UP001469553">
    <property type="component" value="Unassembled WGS sequence"/>
</dbReference>
<reference evidence="7 8" key="1">
    <citation type="submission" date="2021-06" db="EMBL/GenBank/DDBJ databases">
        <authorList>
            <person name="Palmer J.M."/>
        </authorList>
    </citation>
    <scope>NUCLEOTIDE SEQUENCE [LARGE SCALE GENOMIC DNA]</scope>
    <source>
        <strain evidence="7 8">AS_MEX2019</strain>
        <tissue evidence="7">Muscle</tissue>
    </source>
</reference>
<dbReference type="Pfam" id="PF00083">
    <property type="entry name" value="Sugar_tr"/>
    <property type="match status" value="1"/>
</dbReference>
<dbReference type="PANTHER" id="PTHR23503:SF130">
    <property type="entry name" value="SOLUTE CARRIER FAMILY 2 (FACILITATED GLUCOSE TRANSPORTER), MEMBER 9-LIKE 1"/>
    <property type="match status" value="1"/>
</dbReference>
<keyword evidence="4 5" id="KW-0472">Membrane</keyword>
<evidence type="ECO:0000256" key="2">
    <source>
        <dbReference type="ARBA" id="ARBA00022692"/>
    </source>
</evidence>
<accession>A0ABV0Z6T1</accession>
<dbReference type="Gene3D" id="1.20.1250.20">
    <property type="entry name" value="MFS general substrate transporter like domains"/>
    <property type="match status" value="1"/>
</dbReference>
<comment type="caution">
    <text evidence="7">The sequence shown here is derived from an EMBL/GenBank/DDBJ whole genome shotgun (WGS) entry which is preliminary data.</text>
</comment>
<evidence type="ECO:0000256" key="1">
    <source>
        <dbReference type="ARBA" id="ARBA00004141"/>
    </source>
</evidence>
<name>A0ABV0Z6T1_9TELE</name>
<evidence type="ECO:0000256" key="3">
    <source>
        <dbReference type="ARBA" id="ARBA00022989"/>
    </source>
</evidence>
<dbReference type="SUPFAM" id="SSF103473">
    <property type="entry name" value="MFS general substrate transporter"/>
    <property type="match status" value="1"/>
</dbReference>
<dbReference type="InterPro" id="IPR045263">
    <property type="entry name" value="GLUT"/>
</dbReference>
<feature type="transmembrane region" description="Helical" evidence="5">
    <location>
        <begin position="43"/>
        <end position="67"/>
    </location>
</feature>
<evidence type="ECO:0000259" key="6">
    <source>
        <dbReference type="PROSITE" id="PS50850"/>
    </source>
</evidence>
<dbReference type="PROSITE" id="PS50850">
    <property type="entry name" value="MFS"/>
    <property type="match status" value="1"/>
</dbReference>
<dbReference type="PANTHER" id="PTHR23503">
    <property type="entry name" value="SOLUTE CARRIER FAMILY 2"/>
    <property type="match status" value="1"/>
</dbReference>
<sequence length="128" mass="14243">DLRWVPYVTACLIFLIIVSFCGGPGAAATTLSNELFIQSDRVAAFVLMGLQRWFMITVLGLIFPFIIDGLSSYCFMLFAGVCLMGSLYTFFLLPETKGKTLVEISEEFKAITVCGKSFLEEEKVETKL</sequence>
<organism evidence="7 8">
    <name type="scientific">Ameca splendens</name>
    <dbReference type="NCBI Taxonomy" id="208324"/>
    <lineage>
        <taxon>Eukaryota</taxon>
        <taxon>Metazoa</taxon>
        <taxon>Chordata</taxon>
        <taxon>Craniata</taxon>
        <taxon>Vertebrata</taxon>
        <taxon>Euteleostomi</taxon>
        <taxon>Actinopterygii</taxon>
        <taxon>Neopterygii</taxon>
        <taxon>Teleostei</taxon>
        <taxon>Neoteleostei</taxon>
        <taxon>Acanthomorphata</taxon>
        <taxon>Ovalentaria</taxon>
        <taxon>Atherinomorphae</taxon>
        <taxon>Cyprinodontiformes</taxon>
        <taxon>Goodeidae</taxon>
        <taxon>Ameca</taxon>
    </lineage>
</organism>
<keyword evidence="2 5" id="KW-0812">Transmembrane</keyword>
<evidence type="ECO:0000256" key="5">
    <source>
        <dbReference type="SAM" id="Phobius"/>
    </source>
</evidence>
<dbReference type="EMBL" id="JAHRIP010056462">
    <property type="protein sequence ID" value="MEQ2301918.1"/>
    <property type="molecule type" value="Genomic_DNA"/>
</dbReference>
<dbReference type="InterPro" id="IPR005828">
    <property type="entry name" value="MFS_sugar_transport-like"/>
</dbReference>
<dbReference type="InterPro" id="IPR020846">
    <property type="entry name" value="MFS_dom"/>
</dbReference>
<feature type="transmembrane region" description="Helical" evidence="5">
    <location>
        <begin position="6"/>
        <end position="31"/>
    </location>
</feature>
<keyword evidence="3 5" id="KW-1133">Transmembrane helix</keyword>
<keyword evidence="8" id="KW-1185">Reference proteome</keyword>